<dbReference type="Pfam" id="PF12875">
    <property type="entry name" value="DUF3826"/>
    <property type="match status" value="1"/>
</dbReference>
<protein>
    <submittedName>
        <fullName evidence="1">DUF3826 domain-containing protein</fullName>
    </submittedName>
</protein>
<dbReference type="Proteomes" id="UP001597546">
    <property type="component" value="Unassembled WGS sequence"/>
</dbReference>
<comment type="caution">
    <text evidence="1">The sequence shown here is derived from an EMBL/GenBank/DDBJ whole genome shotgun (WGS) entry which is preliminary data.</text>
</comment>
<gene>
    <name evidence="1" type="ORF">ACFSSE_00620</name>
</gene>
<name>A0ABW5TLW8_9SPHI</name>
<reference evidence="2" key="1">
    <citation type="journal article" date="2019" name="Int. J. Syst. Evol. Microbiol.">
        <title>The Global Catalogue of Microorganisms (GCM) 10K type strain sequencing project: providing services to taxonomists for standard genome sequencing and annotation.</title>
        <authorList>
            <consortium name="The Broad Institute Genomics Platform"/>
            <consortium name="The Broad Institute Genome Sequencing Center for Infectious Disease"/>
            <person name="Wu L."/>
            <person name="Ma J."/>
        </authorList>
    </citation>
    <scope>NUCLEOTIDE SEQUENCE [LARGE SCALE GENOMIC DNA]</scope>
    <source>
        <strain evidence="2">KCTC 42456</strain>
    </source>
</reference>
<evidence type="ECO:0000313" key="2">
    <source>
        <dbReference type="Proteomes" id="UP001597546"/>
    </source>
</evidence>
<evidence type="ECO:0000313" key="1">
    <source>
        <dbReference type="EMBL" id="MFD2730198.1"/>
    </source>
</evidence>
<accession>A0ABW5TLW8</accession>
<proteinExistence type="predicted"/>
<organism evidence="1 2">
    <name type="scientific">Pedobacter alpinus</name>
    <dbReference type="NCBI Taxonomy" id="1590643"/>
    <lineage>
        <taxon>Bacteria</taxon>
        <taxon>Pseudomonadati</taxon>
        <taxon>Bacteroidota</taxon>
        <taxon>Sphingobacteriia</taxon>
        <taxon>Sphingobacteriales</taxon>
        <taxon>Sphingobacteriaceae</taxon>
        <taxon>Pedobacter</taxon>
    </lineage>
</organism>
<dbReference type="InterPro" id="IPR024284">
    <property type="entry name" value="DUF3826"/>
</dbReference>
<sequence length="223" mass="25882">MKNYKQLGLLILLLIGVNFMARAQRSDTVYVKSIKGRSWKIVEKLNIKDPQKEIEVRNIIANQYMDLNDVYMARDAKLGDLKAKTELTKFAKNKKTEKIQQWTQNKIDRLHLQYIKNLNKNLNEEQVIGVKDGMTYGVVPLTFAAYQEMLPNLTQQQKNQIYIWLVEAREHAMDAESSDKKHAWFGKYKGKVNNYLSAEGIDMKKAGGEWQARIKKEKAEKGN</sequence>
<dbReference type="EMBL" id="JBHULV010000003">
    <property type="protein sequence ID" value="MFD2730198.1"/>
    <property type="molecule type" value="Genomic_DNA"/>
</dbReference>
<keyword evidence="2" id="KW-1185">Reference proteome</keyword>
<dbReference type="RefSeq" id="WP_379041220.1">
    <property type="nucleotide sequence ID" value="NZ_JBHSKW010000008.1"/>
</dbReference>